<evidence type="ECO:0000313" key="3">
    <source>
        <dbReference type="WBParaSite" id="scf7180000418626.g2664"/>
    </source>
</evidence>
<proteinExistence type="predicted"/>
<feature type="region of interest" description="Disordered" evidence="1">
    <location>
        <begin position="1"/>
        <end position="124"/>
    </location>
</feature>
<name>A0A915NM54_9BILA</name>
<feature type="region of interest" description="Disordered" evidence="1">
    <location>
        <begin position="175"/>
        <end position="214"/>
    </location>
</feature>
<dbReference type="Proteomes" id="UP000887560">
    <property type="component" value="Unplaced"/>
</dbReference>
<feature type="compositionally biased region" description="Gly residues" evidence="1">
    <location>
        <begin position="199"/>
        <end position="208"/>
    </location>
</feature>
<feature type="region of interest" description="Disordered" evidence="1">
    <location>
        <begin position="252"/>
        <end position="314"/>
    </location>
</feature>
<evidence type="ECO:0000313" key="2">
    <source>
        <dbReference type="Proteomes" id="UP000887560"/>
    </source>
</evidence>
<accession>A0A915NM54</accession>
<dbReference type="WBParaSite" id="scf7180000418626.g2664">
    <property type="protein sequence ID" value="scf7180000418626.g2664"/>
    <property type="gene ID" value="scf7180000418626.g2664"/>
</dbReference>
<feature type="compositionally biased region" description="Low complexity" evidence="1">
    <location>
        <begin position="98"/>
        <end position="118"/>
    </location>
</feature>
<feature type="compositionally biased region" description="Low complexity" evidence="1">
    <location>
        <begin position="21"/>
        <end position="41"/>
    </location>
</feature>
<dbReference type="AlphaFoldDB" id="A0A915NM54"/>
<reference evidence="3" key="1">
    <citation type="submission" date="2022-11" db="UniProtKB">
        <authorList>
            <consortium name="WormBaseParasite"/>
        </authorList>
    </citation>
    <scope>IDENTIFICATION</scope>
</reference>
<protein>
    <submittedName>
        <fullName evidence="3">Uncharacterized protein</fullName>
    </submittedName>
</protein>
<evidence type="ECO:0000256" key="1">
    <source>
        <dbReference type="SAM" id="MobiDB-lite"/>
    </source>
</evidence>
<keyword evidence="2" id="KW-1185">Reference proteome</keyword>
<sequence length="314" mass="34601">MCSPIIPDETLLNQQRKKSFSTKSSTPPKQQQYYSTSSHSHLPPHPPTTASSLQFLQRRNSRQPTPPAIFSPKFEQDFAQQKEMAKIFHYTPPPPPQHSSSSFSSSGHDSSLDASTSSKAGISSKIPHQNLTVIQKRRKQQFGSAFEQVPKIYDQPTLDQQQYYDNYYRSPHLLTRISGGGADEGGSTTSGRGTMPPGFGDGGGGGGSSPPQTTSESSPVCCFFCTMQEFGHSKYKISSLSPGRHKREQEIENYCGDSSTTSPEGSPPKRRFEIRQRSGLGLGRPLRIPTTGNNFNDRKKRDDKTPLASKQSIV</sequence>
<organism evidence="2 3">
    <name type="scientific">Meloidogyne floridensis</name>
    <dbReference type="NCBI Taxonomy" id="298350"/>
    <lineage>
        <taxon>Eukaryota</taxon>
        <taxon>Metazoa</taxon>
        <taxon>Ecdysozoa</taxon>
        <taxon>Nematoda</taxon>
        <taxon>Chromadorea</taxon>
        <taxon>Rhabditida</taxon>
        <taxon>Tylenchina</taxon>
        <taxon>Tylenchomorpha</taxon>
        <taxon>Tylenchoidea</taxon>
        <taxon>Meloidogynidae</taxon>
        <taxon>Meloidogyninae</taxon>
        <taxon>Meloidogyne</taxon>
    </lineage>
</organism>
<feature type="compositionally biased region" description="Basic and acidic residues" evidence="1">
    <location>
        <begin position="296"/>
        <end position="305"/>
    </location>
</feature>